<name>A0AAD7SXU4_9TELE</name>
<dbReference type="AlphaFoldDB" id="A0AAD7SXU4"/>
<keyword evidence="2" id="KW-1185">Reference proteome</keyword>
<protein>
    <submittedName>
        <fullName evidence="1">Uncharacterized protein</fullName>
    </submittedName>
</protein>
<feature type="non-terminal residue" evidence="1">
    <location>
        <position position="1"/>
    </location>
</feature>
<dbReference type="EMBL" id="JAINUG010000027">
    <property type="protein sequence ID" value="KAJ8410137.1"/>
    <property type="molecule type" value="Genomic_DNA"/>
</dbReference>
<organism evidence="1 2">
    <name type="scientific">Aldrovandia affinis</name>
    <dbReference type="NCBI Taxonomy" id="143900"/>
    <lineage>
        <taxon>Eukaryota</taxon>
        <taxon>Metazoa</taxon>
        <taxon>Chordata</taxon>
        <taxon>Craniata</taxon>
        <taxon>Vertebrata</taxon>
        <taxon>Euteleostomi</taxon>
        <taxon>Actinopterygii</taxon>
        <taxon>Neopterygii</taxon>
        <taxon>Teleostei</taxon>
        <taxon>Notacanthiformes</taxon>
        <taxon>Halosauridae</taxon>
        <taxon>Aldrovandia</taxon>
    </lineage>
</organism>
<evidence type="ECO:0000313" key="2">
    <source>
        <dbReference type="Proteomes" id="UP001221898"/>
    </source>
</evidence>
<evidence type="ECO:0000313" key="1">
    <source>
        <dbReference type="EMBL" id="KAJ8410137.1"/>
    </source>
</evidence>
<accession>A0AAD7SXU4</accession>
<proteinExistence type="predicted"/>
<reference evidence="1" key="1">
    <citation type="journal article" date="2023" name="Science">
        <title>Genome structures resolve the early diversification of teleost fishes.</title>
        <authorList>
            <person name="Parey E."/>
            <person name="Louis A."/>
            <person name="Montfort J."/>
            <person name="Bouchez O."/>
            <person name="Roques C."/>
            <person name="Iampietro C."/>
            <person name="Lluch J."/>
            <person name="Castinel A."/>
            <person name="Donnadieu C."/>
            <person name="Desvignes T."/>
            <person name="Floi Bucao C."/>
            <person name="Jouanno E."/>
            <person name="Wen M."/>
            <person name="Mejri S."/>
            <person name="Dirks R."/>
            <person name="Jansen H."/>
            <person name="Henkel C."/>
            <person name="Chen W.J."/>
            <person name="Zahm M."/>
            <person name="Cabau C."/>
            <person name="Klopp C."/>
            <person name="Thompson A.W."/>
            <person name="Robinson-Rechavi M."/>
            <person name="Braasch I."/>
            <person name="Lecointre G."/>
            <person name="Bobe J."/>
            <person name="Postlethwait J.H."/>
            <person name="Berthelot C."/>
            <person name="Roest Crollius H."/>
            <person name="Guiguen Y."/>
        </authorList>
    </citation>
    <scope>NUCLEOTIDE SEQUENCE</scope>
    <source>
        <strain evidence="1">NC1722</strain>
    </source>
</reference>
<dbReference type="Proteomes" id="UP001221898">
    <property type="component" value="Unassembled WGS sequence"/>
</dbReference>
<comment type="caution">
    <text evidence="1">The sequence shown here is derived from an EMBL/GenBank/DDBJ whole genome shotgun (WGS) entry which is preliminary data.</text>
</comment>
<sequence length="109" mass="12166">MVECDLSRVLCILRSVYPVVQTIDEFSQSILFRDGTKAVLIEPSDNDYFKTSARRIIVCTHKLLQQGVASSNQMTTLSELLALVLNSAKKGKSNVLSQGYVLSGYQHRE</sequence>
<gene>
    <name evidence="1" type="ORF">AAFF_G00201180</name>
</gene>